<keyword evidence="6" id="KW-0479">Metal-binding</keyword>
<dbReference type="CDD" id="cd08760">
    <property type="entry name" value="Cyt_b561_FRRS1_like"/>
    <property type="match status" value="1"/>
</dbReference>
<dbReference type="InterPro" id="IPR045150">
    <property type="entry name" value="CYB561D1/2"/>
</dbReference>
<evidence type="ECO:0000256" key="4">
    <source>
        <dbReference type="ARBA" id="ARBA00022617"/>
    </source>
</evidence>
<keyword evidence="4" id="KW-0349">Heme</keyword>
<dbReference type="PANTHER" id="PTHR15422">
    <property type="entry name" value="OS05G0565100 PROTEIN"/>
    <property type="match status" value="1"/>
</dbReference>
<dbReference type="EC" id="7.2.1.3" evidence="11"/>
<dbReference type="Proteomes" id="UP001642540">
    <property type="component" value="Unassembled WGS sequence"/>
</dbReference>
<name>A0ABP1QS14_9HEXA</name>
<evidence type="ECO:0000313" key="16">
    <source>
        <dbReference type="Proteomes" id="UP001642540"/>
    </source>
</evidence>
<evidence type="ECO:0000256" key="13">
    <source>
        <dbReference type="SAM" id="SignalP"/>
    </source>
</evidence>
<evidence type="ECO:0000256" key="11">
    <source>
        <dbReference type="ARBA" id="ARBA00024225"/>
    </source>
</evidence>
<evidence type="ECO:0000313" key="15">
    <source>
        <dbReference type="EMBL" id="CAL8110300.1"/>
    </source>
</evidence>
<feature type="chain" id="PRO_5047128074" description="ascorbate ferrireductase (transmembrane)" evidence="13">
    <location>
        <begin position="23"/>
        <end position="582"/>
    </location>
</feature>
<proteinExistence type="predicted"/>
<evidence type="ECO:0000256" key="8">
    <source>
        <dbReference type="ARBA" id="ARBA00022989"/>
    </source>
</evidence>
<evidence type="ECO:0000256" key="12">
    <source>
        <dbReference type="SAM" id="Phobius"/>
    </source>
</evidence>
<evidence type="ECO:0000256" key="9">
    <source>
        <dbReference type="ARBA" id="ARBA00023004"/>
    </source>
</evidence>
<keyword evidence="5 12" id="KW-0812">Transmembrane</keyword>
<evidence type="ECO:0000256" key="1">
    <source>
        <dbReference type="ARBA" id="ARBA00001970"/>
    </source>
</evidence>
<feature type="domain" description="Cytochrome b561" evidence="14">
    <location>
        <begin position="406"/>
        <end position="582"/>
    </location>
</feature>
<feature type="transmembrane region" description="Helical" evidence="12">
    <location>
        <begin position="524"/>
        <end position="543"/>
    </location>
</feature>
<evidence type="ECO:0000256" key="2">
    <source>
        <dbReference type="ARBA" id="ARBA00004141"/>
    </source>
</evidence>
<keyword evidence="7" id="KW-0249">Electron transport</keyword>
<keyword evidence="8 12" id="KW-1133">Transmembrane helix</keyword>
<evidence type="ECO:0000256" key="10">
    <source>
        <dbReference type="ARBA" id="ARBA00023136"/>
    </source>
</evidence>
<evidence type="ECO:0000256" key="6">
    <source>
        <dbReference type="ARBA" id="ARBA00022723"/>
    </source>
</evidence>
<dbReference type="Pfam" id="PF03188">
    <property type="entry name" value="Cytochrom_B561"/>
    <property type="match status" value="1"/>
</dbReference>
<dbReference type="InterPro" id="IPR006593">
    <property type="entry name" value="Cyt_b561/ferric_Rdtase_TM"/>
</dbReference>
<keyword evidence="9" id="KW-0408">Iron</keyword>
<sequence>MTSTFLHKIVTLIFILWMKLSPQEHCVSQTPSDPPVNSICIGTGGSYKDFLTLGQQILVTTLAGGGDGFTMPGNKVESGNNYAPVDTMYLEIWAMKRKNSDHFLNGWLYIRAWTGPGNSNTRLYNRVMYVQMEDENGNAVGEFESTEYCKTDHPYEKWDPDEFFAPCGQVAPSAEKVSNAMMFTVWNLVVNSQEREVLKQLYGSHLYHYGPNLYFKFSHTSCNKPEKIRLRAYVRSTPRTYSDRIYSYGTLRTNWMKINWTGAADILHVGEKAECFGKLVYVFPGQVQDVTGLPWIEKVEPTIPVSDPTDIFRTKKFCKAVRFKIGEDHRHVPTFAGRCLKHDEYNVSQNYKHDCKAGATVDYKNFRNESFMKYSEYLKKRMSCMKISRCPCQCRVDRIDNMSGLANPVCPGSYFDESNKTTNQFELGVPINTTAGMSILEARKKHGVAMLIVTMVFVPFNILISRYFKETWLKEAQLKKVQVWYLVHLVVPYMTICLYLFASVSLRRSKNLLGESLLGSDHRIIGWTTLALFILATATGPFRPVSSPNLKTRKFMMIGHALLGIIYYSLGSMYLNHNQQQQ</sequence>
<comment type="cofactor">
    <cofactor evidence="1">
        <name>heme b</name>
        <dbReference type="ChEBI" id="CHEBI:60344"/>
    </cofactor>
</comment>
<dbReference type="SMART" id="SM00665">
    <property type="entry name" value="B561"/>
    <property type="match status" value="1"/>
</dbReference>
<feature type="transmembrane region" description="Helical" evidence="12">
    <location>
        <begin position="447"/>
        <end position="464"/>
    </location>
</feature>
<organism evidence="15 16">
    <name type="scientific">Orchesella dallaii</name>
    <dbReference type="NCBI Taxonomy" id="48710"/>
    <lineage>
        <taxon>Eukaryota</taxon>
        <taxon>Metazoa</taxon>
        <taxon>Ecdysozoa</taxon>
        <taxon>Arthropoda</taxon>
        <taxon>Hexapoda</taxon>
        <taxon>Collembola</taxon>
        <taxon>Entomobryomorpha</taxon>
        <taxon>Entomobryoidea</taxon>
        <taxon>Orchesellidae</taxon>
        <taxon>Orchesellinae</taxon>
        <taxon>Orchesella</taxon>
    </lineage>
</organism>
<evidence type="ECO:0000259" key="14">
    <source>
        <dbReference type="PROSITE" id="PS50939"/>
    </source>
</evidence>
<feature type="transmembrane region" description="Helical" evidence="12">
    <location>
        <begin position="555"/>
        <end position="575"/>
    </location>
</feature>
<dbReference type="PROSITE" id="PS50939">
    <property type="entry name" value="CYTOCHROME_B561"/>
    <property type="match status" value="1"/>
</dbReference>
<dbReference type="PANTHER" id="PTHR15422:SF24">
    <property type="entry name" value="DOMON RELATED DOMAIN-CONTAINING PROTEIN"/>
    <property type="match status" value="1"/>
</dbReference>
<dbReference type="Gene3D" id="1.20.120.1770">
    <property type="match status" value="1"/>
</dbReference>
<keyword evidence="13" id="KW-0732">Signal</keyword>
<dbReference type="EMBL" id="CAXLJM020000043">
    <property type="protein sequence ID" value="CAL8110300.1"/>
    <property type="molecule type" value="Genomic_DNA"/>
</dbReference>
<feature type="transmembrane region" description="Helical" evidence="12">
    <location>
        <begin position="485"/>
        <end position="504"/>
    </location>
</feature>
<gene>
    <name evidence="15" type="ORF">ODALV1_LOCUS14129</name>
</gene>
<keyword evidence="3" id="KW-0813">Transport</keyword>
<keyword evidence="16" id="KW-1185">Reference proteome</keyword>
<evidence type="ECO:0000256" key="7">
    <source>
        <dbReference type="ARBA" id="ARBA00022982"/>
    </source>
</evidence>
<comment type="subcellular location">
    <subcellularLocation>
        <location evidence="2">Membrane</location>
        <topology evidence="2">Multi-pass membrane protein</topology>
    </subcellularLocation>
</comment>
<evidence type="ECO:0000256" key="5">
    <source>
        <dbReference type="ARBA" id="ARBA00022692"/>
    </source>
</evidence>
<reference evidence="15 16" key="1">
    <citation type="submission" date="2024-08" db="EMBL/GenBank/DDBJ databases">
        <authorList>
            <person name="Cucini C."/>
            <person name="Frati F."/>
        </authorList>
    </citation>
    <scope>NUCLEOTIDE SEQUENCE [LARGE SCALE GENOMIC DNA]</scope>
</reference>
<keyword evidence="10 12" id="KW-0472">Membrane</keyword>
<feature type="signal peptide" evidence="13">
    <location>
        <begin position="1"/>
        <end position="22"/>
    </location>
</feature>
<protein>
    <recommendedName>
        <fullName evidence="11">ascorbate ferrireductase (transmembrane)</fullName>
        <ecNumber evidence="11">7.2.1.3</ecNumber>
    </recommendedName>
</protein>
<evidence type="ECO:0000256" key="3">
    <source>
        <dbReference type="ARBA" id="ARBA00022448"/>
    </source>
</evidence>
<comment type="caution">
    <text evidence="15">The sequence shown here is derived from an EMBL/GenBank/DDBJ whole genome shotgun (WGS) entry which is preliminary data.</text>
</comment>
<accession>A0ABP1QS14</accession>